<evidence type="ECO:0000313" key="10">
    <source>
        <dbReference type="EMBL" id="BDD89368.1"/>
    </source>
</evidence>
<feature type="compositionally biased region" description="Basic and acidic residues" evidence="8">
    <location>
        <begin position="18"/>
        <end position="33"/>
    </location>
</feature>
<dbReference type="SUPFAM" id="SSF52540">
    <property type="entry name" value="P-loop containing nucleoside triphosphate hydrolases"/>
    <property type="match status" value="1"/>
</dbReference>
<evidence type="ECO:0000256" key="3">
    <source>
        <dbReference type="ARBA" id="ARBA00022723"/>
    </source>
</evidence>
<keyword evidence="4" id="KW-0547">Nucleotide-binding</keyword>
<evidence type="ECO:0000313" key="11">
    <source>
        <dbReference type="Proteomes" id="UP000830055"/>
    </source>
</evidence>
<keyword evidence="2" id="KW-0533">Nickel</keyword>
<protein>
    <submittedName>
        <fullName evidence="10">Hydrogenase accessory protein HypB</fullName>
    </submittedName>
</protein>
<feature type="domain" description="CobW/HypB/UreG nucleotide-binding" evidence="9">
    <location>
        <begin position="71"/>
        <end position="234"/>
    </location>
</feature>
<keyword evidence="11" id="KW-1185">Reference proteome</keyword>
<evidence type="ECO:0000256" key="5">
    <source>
        <dbReference type="ARBA" id="ARBA00022801"/>
    </source>
</evidence>
<feature type="region of interest" description="Disordered" evidence="8">
    <location>
        <begin position="11"/>
        <end position="40"/>
    </location>
</feature>
<evidence type="ECO:0000256" key="4">
    <source>
        <dbReference type="ARBA" id="ARBA00022741"/>
    </source>
</evidence>
<evidence type="ECO:0000256" key="7">
    <source>
        <dbReference type="ARBA" id="ARBA00023134"/>
    </source>
</evidence>
<evidence type="ECO:0000256" key="1">
    <source>
        <dbReference type="ARBA" id="ARBA00006211"/>
    </source>
</evidence>
<dbReference type="PANTHER" id="PTHR30134:SF2">
    <property type="entry name" value="HYDROGENASE MATURATION FACTOR HYPB"/>
    <property type="match status" value="1"/>
</dbReference>
<dbReference type="NCBIfam" id="TIGR00073">
    <property type="entry name" value="hypB"/>
    <property type="match status" value="1"/>
</dbReference>
<name>A0ABM7WEG7_9BACT</name>
<keyword evidence="3" id="KW-0479">Metal-binding</keyword>
<dbReference type="Gene3D" id="3.40.50.300">
    <property type="entry name" value="P-loop containing nucleotide triphosphate hydrolases"/>
    <property type="match status" value="1"/>
</dbReference>
<evidence type="ECO:0000259" key="9">
    <source>
        <dbReference type="Pfam" id="PF02492"/>
    </source>
</evidence>
<sequence>MCDACGCHAPTHGHNHQHGHDHAHDHDHQHEPRPNGNDSLIVDINRSLFAANDALARSNREHFDTDGIVVLNLISSPGSGKTTLLEHTIDRLGSEIRIGVIEGDIETERDAERIRAKGVPAVQLTTGGACHLDAAMIHRGFHQLQREPGGDQLDLLVIENVGNLVCPATFSLGEHQRIVLVSVPEGPDKPAKYPKAFTSSQVFLITKTDLLPYFDFPIEEATREALSLNPALQVMALSAKTGDGFEAWINYLRSLVKSNQERTARA</sequence>
<keyword evidence="7" id="KW-0342">GTP-binding</keyword>
<dbReference type="CDD" id="cd05390">
    <property type="entry name" value="HypB"/>
    <property type="match status" value="1"/>
</dbReference>
<organism evidence="10 11">
    <name type="scientific">Desulfofustis limnaeus</name>
    <dbReference type="NCBI Taxonomy" id="2740163"/>
    <lineage>
        <taxon>Bacteria</taxon>
        <taxon>Pseudomonadati</taxon>
        <taxon>Thermodesulfobacteriota</taxon>
        <taxon>Desulfobulbia</taxon>
        <taxon>Desulfobulbales</taxon>
        <taxon>Desulfocapsaceae</taxon>
        <taxon>Desulfofustis</taxon>
    </lineage>
</organism>
<keyword evidence="5" id="KW-0378">Hydrolase</keyword>
<dbReference type="RefSeq" id="WP_284152675.1">
    <property type="nucleotide sequence ID" value="NZ_AP025516.1"/>
</dbReference>
<evidence type="ECO:0000256" key="2">
    <source>
        <dbReference type="ARBA" id="ARBA00022596"/>
    </source>
</evidence>
<evidence type="ECO:0000256" key="8">
    <source>
        <dbReference type="SAM" id="MobiDB-lite"/>
    </source>
</evidence>
<dbReference type="InterPro" id="IPR004392">
    <property type="entry name" value="Hyd_mat_HypB"/>
</dbReference>
<keyword evidence="6" id="KW-0862">Zinc</keyword>
<dbReference type="InterPro" id="IPR003495">
    <property type="entry name" value="CobW/HypB/UreG_nucleotide-bd"/>
</dbReference>
<dbReference type="PIRSF" id="PIRSF005624">
    <property type="entry name" value="Ni-bind_GTPase"/>
    <property type="match status" value="1"/>
</dbReference>
<evidence type="ECO:0000256" key="6">
    <source>
        <dbReference type="ARBA" id="ARBA00022833"/>
    </source>
</evidence>
<dbReference type="InterPro" id="IPR027417">
    <property type="entry name" value="P-loop_NTPase"/>
</dbReference>
<reference evidence="10 11" key="1">
    <citation type="submission" date="2022-01" db="EMBL/GenBank/DDBJ databases">
        <title>Desulfofustis limnae sp. nov., a novel mesophilic sulfate-reducing bacterium isolated from marsh soil.</title>
        <authorList>
            <person name="Watanabe M."/>
            <person name="Takahashi A."/>
            <person name="Kojima H."/>
            <person name="Fukui M."/>
        </authorList>
    </citation>
    <scope>NUCLEOTIDE SEQUENCE [LARGE SCALE GENOMIC DNA]</scope>
    <source>
        <strain evidence="10 11">PPLL</strain>
    </source>
</reference>
<accession>A0ABM7WEG7</accession>
<dbReference type="Pfam" id="PF02492">
    <property type="entry name" value="cobW"/>
    <property type="match status" value="1"/>
</dbReference>
<dbReference type="Proteomes" id="UP000830055">
    <property type="component" value="Chromosome"/>
</dbReference>
<dbReference type="PANTHER" id="PTHR30134">
    <property type="entry name" value="HYDROGENASE PROTEIN ASSEMBLY PROTEIN, NICKEL CHAPERONE"/>
    <property type="match status" value="1"/>
</dbReference>
<gene>
    <name evidence="10" type="primary">hypB</name>
    <name evidence="10" type="ORF">DPPLL_37330</name>
</gene>
<dbReference type="EMBL" id="AP025516">
    <property type="protein sequence ID" value="BDD89368.1"/>
    <property type="molecule type" value="Genomic_DNA"/>
</dbReference>
<proteinExistence type="inferred from homology"/>
<comment type="similarity">
    <text evidence="1">Belongs to the SIMIBI class G3E GTPase family. HypB/HupM subfamily.</text>
</comment>